<dbReference type="InterPro" id="IPR036291">
    <property type="entry name" value="NAD(P)-bd_dom_sf"/>
</dbReference>
<dbReference type="GO" id="GO:0016491">
    <property type="term" value="F:oxidoreductase activity"/>
    <property type="evidence" value="ECO:0007669"/>
    <property type="project" value="UniProtKB-KW"/>
</dbReference>
<sequence length="253" mass="26246">MSQRLDGRIALITGTAGGQGRAAALAFAEAGAIVVGGDVNAQGNAETTTLVRAAGGVMHDWGKTDFGDPDGAKTWVERAIAEIGRIDIVYNNGSAARFGAIDEMTIDDWRFSMRNEADLVFFVSHYAWPYLKKNGGVIINTASVSGHAASRAAPQCAHSAAKAAVLGLTRQLALEGAPHGIRVVSISPGVIETPGNAAYLADPVIAKQMLSDAMLQRPGKPEEVAALALFLASDAAAFITGADYLIDGGRQGL</sequence>
<dbReference type="Pfam" id="PF13561">
    <property type="entry name" value="adh_short_C2"/>
    <property type="match status" value="1"/>
</dbReference>
<dbReference type="Gene3D" id="3.40.50.720">
    <property type="entry name" value="NAD(P)-binding Rossmann-like Domain"/>
    <property type="match status" value="1"/>
</dbReference>
<comment type="catalytic activity">
    <reaction evidence="3">
        <text>2,5-dichlorocyclohexa-2,5-dien-1,4-diol + NAD(+) = 2,5-dichlorohydroquinone + NADH + H(+)</text>
        <dbReference type="Rhea" id="RHEA:15741"/>
        <dbReference type="ChEBI" id="CHEBI:15378"/>
        <dbReference type="ChEBI" id="CHEBI:27545"/>
        <dbReference type="ChEBI" id="CHEBI:28975"/>
        <dbReference type="ChEBI" id="CHEBI:57540"/>
        <dbReference type="ChEBI" id="CHEBI:57945"/>
    </reaction>
</comment>
<dbReference type="Proteomes" id="UP000056968">
    <property type="component" value="Chromosome"/>
</dbReference>
<evidence type="ECO:0000256" key="1">
    <source>
        <dbReference type="ARBA" id="ARBA00006484"/>
    </source>
</evidence>
<dbReference type="PRINTS" id="PR00081">
    <property type="entry name" value="GDHRDH"/>
</dbReference>
<dbReference type="KEGG" id="sbd:ATN00_04790"/>
<keyword evidence="2" id="KW-0560">Oxidoreductase</keyword>
<keyword evidence="5" id="KW-1185">Reference proteome</keyword>
<evidence type="ECO:0000313" key="4">
    <source>
        <dbReference type="EMBL" id="ALR19726.1"/>
    </source>
</evidence>
<dbReference type="InterPro" id="IPR051122">
    <property type="entry name" value="SDR_DHRS6-like"/>
</dbReference>
<comment type="similarity">
    <text evidence="1">Belongs to the short-chain dehydrogenases/reductases (SDR) family.</text>
</comment>
<proteinExistence type="inferred from homology"/>
<dbReference type="STRING" id="1332080.ATN00_04790"/>
<dbReference type="PANTHER" id="PTHR43477:SF1">
    <property type="entry name" value="DIHYDROANTICAPSIN 7-DEHYDROGENASE"/>
    <property type="match status" value="1"/>
</dbReference>
<protein>
    <submittedName>
        <fullName evidence="4">Dehydrogenase</fullName>
    </submittedName>
</protein>
<evidence type="ECO:0000256" key="3">
    <source>
        <dbReference type="ARBA" id="ARBA00051383"/>
    </source>
</evidence>
<evidence type="ECO:0000313" key="5">
    <source>
        <dbReference type="Proteomes" id="UP000056968"/>
    </source>
</evidence>
<dbReference type="PRINTS" id="PR00080">
    <property type="entry name" value="SDRFAMILY"/>
</dbReference>
<evidence type="ECO:0000256" key="2">
    <source>
        <dbReference type="ARBA" id="ARBA00023002"/>
    </source>
</evidence>
<dbReference type="InterPro" id="IPR002347">
    <property type="entry name" value="SDR_fam"/>
</dbReference>
<organism evidence="4 5">
    <name type="scientific">Sphingobium baderi</name>
    <dbReference type="NCBI Taxonomy" id="1332080"/>
    <lineage>
        <taxon>Bacteria</taxon>
        <taxon>Pseudomonadati</taxon>
        <taxon>Pseudomonadota</taxon>
        <taxon>Alphaproteobacteria</taxon>
        <taxon>Sphingomonadales</taxon>
        <taxon>Sphingomonadaceae</taxon>
        <taxon>Sphingobium</taxon>
    </lineage>
</organism>
<dbReference type="AlphaFoldDB" id="A0A0S3EWD4"/>
<dbReference type="CDD" id="cd05233">
    <property type="entry name" value="SDR_c"/>
    <property type="match status" value="1"/>
</dbReference>
<dbReference type="OrthoDB" id="7568484at2"/>
<reference evidence="4 5" key="1">
    <citation type="submission" date="2015-11" db="EMBL/GenBank/DDBJ databases">
        <title>A Two-component Flavoprotein Monooxygenase System MeaXY Responsible for para-Hydroxylation of 2-Methyl-6-ethylaniline and 2,6-Diethylaniline in Sphingobium baderi DE-13.</title>
        <authorList>
            <person name="Cheng M."/>
            <person name="Meng Q."/>
            <person name="Yang Y."/>
            <person name="Chu C."/>
            <person name="Yan X."/>
            <person name="He J."/>
            <person name="Li S."/>
        </authorList>
    </citation>
    <scope>NUCLEOTIDE SEQUENCE [LARGE SCALE GENOMIC DNA]</scope>
    <source>
        <strain evidence="4 5">DE-13</strain>
    </source>
</reference>
<gene>
    <name evidence="4" type="ORF">ATN00_04790</name>
</gene>
<dbReference type="PANTHER" id="PTHR43477">
    <property type="entry name" value="DIHYDROANTICAPSIN 7-DEHYDROGENASE"/>
    <property type="match status" value="1"/>
</dbReference>
<accession>A0A0S3EWD4</accession>
<dbReference type="FunFam" id="3.40.50.720:FF:000084">
    <property type="entry name" value="Short-chain dehydrogenase reductase"/>
    <property type="match status" value="1"/>
</dbReference>
<name>A0A0S3EWD4_9SPHN</name>
<dbReference type="SUPFAM" id="SSF51735">
    <property type="entry name" value="NAD(P)-binding Rossmann-fold domains"/>
    <property type="match status" value="1"/>
</dbReference>
<dbReference type="EMBL" id="CP013264">
    <property type="protein sequence ID" value="ALR19726.1"/>
    <property type="molecule type" value="Genomic_DNA"/>
</dbReference>